<name>A0A836BQK1_9CHLO</name>
<feature type="region of interest" description="Disordered" evidence="1">
    <location>
        <begin position="1"/>
        <end position="77"/>
    </location>
</feature>
<comment type="caution">
    <text evidence="2">The sequence shown here is derived from an EMBL/GenBank/DDBJ whole genome shotgun (WGS) entry which is preliminary data.</text>
</comment>
<accession>A0A836BQK1</accession>
<dbReference type="PANTHER" id="PTHR45725">
    <property type="entry name" value="FORMIN HOMOLOGY 2 FAMILY MEMBER"/>
    <property type="match status" value="1"/>
</dbReference>
<feature type="compositionally biased region" description="Low complexity" evidence="1">
    <location>
        <begin position="641"/>
        <end position="656"/>
    </location>
</feature>
<evidence type="ECO:0000256" key="1">
    <source>
        <dbReference type="SAM" id="MobiDB-lite"/>
    </source>
</evidence>
<feature type="compositionally biased region" description="Gly residues" evidence="1">
    <location>
        <begin position="540"/>
        <end position="566"/>
    </location>
</feature>
<evidence type="ECO:0000313" key="2">
    <source>
        <dbReference type="EMBL" id="KAG2485112.1"/>
    </source>
</evidence>
<sequence>MGSNSSSSRDSGREPALREVARFRDDNVAAESPAGPADAPCAGSPRGAASSRQDRSNSDTAITDPPPGVPPEGDDGAGRCSPLDALCRVEWGAACRLGRALGGPRGALPLRLSCAAGRRLADGALAAPPDGRMHMRCGGVGLPPLPPPHAAGLGEDGAAGARAAAFGAEGYERWAAKLPAFLAAARRAGEVMAAAAGGGLDNGDGSGGGGGGLTLSIDLEVDVTATDLSRLWSPLLAAVAAAAAAATARTDPEASAGISSSSRRAPAGPLPHVRRLELCVTGSADLLAARAAAVEREVAQRLRGGLQRPPSGSGAAGGSEAEAGAADRRLRSLAKAGHLAGHECARRLRGMAAAAPFTPEMAAALAALFPGLTELALKGRWAWGLADDVDGDGGDGLAAALGLGGASIDPSALVANASAAAAQALHTLRSLPPLQSLELPALLLSALAVLRSAPADPPPCLLHLGRLAVETCPDGYVIGGRGGRGVSGGGSAVVDDAELAFFRAQALLGRGLGRLVGNFAPGLESLTLAAGGVWEEGGGGVGGGGGGAGGGGGGEEGGDGGDGGGAASEDDAWIAACQTHLGTLLPQLDRLAVPLLELVLRRGDGSELRLDMRRQDPPPPPPPEPQLTLGLQPPPPPPSLSGPHPQAQPPAAGAARGRQDETSGPGRAVSLVCRVRRPQPPAAAGPAGGGGYGDLNGGDGSSGGGGGGGTEEGCLRLTEALLQMGARLTKALPCLRPPIAVPRLGLAGCGDRMGASWAAARGVALPLVEAGAVEVGPCCSPHWLQAALAGWLVARGEVRLRPGARGRLGGCCWCGAGGGGEAGGGAGAGAGGGYEAAGGSSTTGRLCGGGAQVLDGWLAALAAVPRERLPGRITLVCECGGGGGGGGGCGGRGAEGGAEARAAELRRAWPQLAERLVVVR</sequence>
<feature type="compositionally biased region" description="Basic and acidic residues" evidence="1">
    <location>
        <begin position="10"/>
        <end position="27"/>
    </location>
</feature>
<feature type="region of interest" description="Disordered" evidence="1">
    <location>
        <begin position="607"/>
        <end position="665"/>
    </location>
</feature>
<evidence type="ECO:0000313" key="3">
    <source>
        <dbReference type="Proteomes" id="UP000612055"/>
    </source>
</evidence>
<dbReference type="PANTHER" id="PTHR45725:SF18">
    <property type="entry name" value="ORC1-LIKE AAA ATPASE DOMAIN-CONTAINING PROTEIN"/>
    <property type="match status" value="1"/>
</dbReference>
<organism evidence="2 3">
    <name type="scientific">Edaphochlamys debaryana</name>
    <dbReference type="NCBI Taxonomy" id="47281"/>
    <lineage>
        <taxon>Eukaryota</taxon>
        <taxon>Viridiplantae</taxon>
        <taxon>Chlorophyta</taxon>
        <taxon>core chlorophytes</taxon>
        <taxon>Chlorophyceae</taxon>
        <taxon>CS clade</taxon>
        <taxon>Chlamydomonadales</taxon>
        <taxon>Chlamydomonadales incertae sedis</taxon>
        <taxon>Edaphochlamys</taxon>
    </lineage>
</organism>
<feature type="region of interest" description="Disordered" evidence="1">
    <location>
        <begin position="678"/>
        <end position="710"/>
    </location>
</feature>
<gene>
    <name evidence="2" type="ORF">HYH03_016099</name>
</gene>
<feature type="compositionally biased region" description="Basic and acidic residues" evidence="1">
    <location>
        <begin position="607"/>
        <end position="616"/>
    </location>
</feature>
<feature type="compositionally biased region" description="Gly residues" evidence="1">
    <location>
        <begin position="686"/>
        <end position="710"/>
    </location>
</feature>
<dbReference type="InterPro" id="IPR051425">
    <property type="entry name" value="Formin_Homology"/>
</dbReference>
<dbReference type="AlphaFoldDB" id="A0A836BQK1"/>
<feature type="region of interest" description="Disordered" evidence="1">
    <location>
        <begin position="540"/>
        <end position="567"/>
    </location>
</feature>
<dbReference type="EMBL" id="JAEHOE010000135">
    <property type="protein sequence ID" value="KAG2485112.1"/>
    <property type="molecule type" value="Genomic_DNA"/>
</dbReference>
<protein>
    <submittedName>
        <fullName evidence="2">Uncharacterized protein</fullName>
    </submittedName>
</protein>
<reference evidence="2" key="1">
    <citation type="journal article" date="2020" name="bioRxiv">
        <title>Comparative genomics of Chlamydomonas.</title>
        <authorList>
            <person name="Craig R.J."/>
            <person name="Hasan A.R."/>
            <person name="Ness R.W."/>
            <person name="Keightley P.D."/>
        </authorList>
    </citation>
    <scope>NUCLEOTIDE SEQUENCE</scope>
    <source>
        <strain evidence="2">CCAP 11/70</strain>
    </source>
</reference>
<keyword evidence="3" id="KW-1185">Reference proteome</keyword>
<feature type="region of interest" description="Disordered" evidence="1">
    <location>
        <begin position="302"/>
        <end position="322"/>
    </location>
</feature>
<proteinExistence type="predicted"/>
<dbReference type="Proteomes" id="UP000612055">
    <property type="component" value="Unassembled WGS sequence"/>
</dbReference>